<evidence type="ECO:0000256" key="2">
    <source>
        <dbReference type="ARBA" id="ARBA00022630"/>
    </source>
</evidence>
<accession>A0A6A6XXT6</accession>
<proteinExistence type="predicted"/>
<dbReference type="GO" id="GO:0022857">
    <property type="term" value="F:transmembrane transporter activity"/>
    <property type="evidence" value="ECO:0007669"/>
    <property type="project" value="InterPro"/>
</dbReference>
<feature type="transmembrane region" description="Helical" evidence="8">
    <location>
        <begin position="507"/>
        <end position="524"/>
    </location>
</feature>
<evidence type="ECO:0000256" key="6">
    <source>
        <dbReference type="ARBA" id="ARBA00023002"/>
    </source>
</evidence>
<dbReference type="EMBL" id="MU001746">
    <property type="protein sequence ID" value="KAF2800554.1"/>
    <property type="molecule type" value="Genomic_DNA"/>
</dbReference>
<dbReference type="PRINTS" id="PR00420">
    <property type="entry name" value="RNGMNOXGNASE"/>
</dbReference>
<feature type="domain" description="Major facilitator superfamily (MFS) profile" evidence="9">
    <location>
        <begin position="472"/>
        <end position="961"/>
    </location>
</feature>
<feature type="transmembrane region" description="Helical" evidence="8">
    <location>
        <begin position="699"/>
        <end position="716"/>
    </location>
</feature>
<feature type="transmembrane region" description="Helical" evidence="8">
    <location>
        <begin position="666"/>
        <end position="687"/>
    </location>
</feature>
<feature type="transmembrane region" description="Helical" evidence="8">
    <location>
        <begin position="562"/>
        <end position="583"/>
    </location>
</feature>
<dbReference type="InterPro" id="IPR036188">
    <property type="entry name" value="FAD/NAD-bd_sf"/>
</dbReference>
<dbReference type="PANTHER" id="PTHR46720:SF3">
    <property type="entry name" value="FAD-BINDING DOMAIN-CONTAINING PROTEIN-RELATED"/>
    <property type="match status" value="1"/>
</dbReference>
<keyword evidence="4" id="KW-0274">FAD</keyword>
<dbReference type="InterPro" id="IPR002938">
    <property type="entry name" value="FAD-bd"/>
</dbReference>
<evidence type="ECO:0000313" key="11">
    <source>
        <dbReference type="Proteomes" id="UP000799757"/>
    </source>
</evidence>
<keyword evidence="11" id="KW-1185">Reference proteome</keyword>
<dbReference type="Gene3D" id="3.50.50.60">
    <property type="entry name" value="FAD/NAD(P)-binding domain"/>
    <property type="match status" value="1"/>
</dbReference>
<evidence type="ECO:0000313" key="10">
    <source>
        <dbReference type="EMBL" id="KAF2800554.1"/>
    </source>
</evidence>
<feature type="transmembrane region" description="Helical" evidence="8">
    <location>
        <begin position="736"/>
        <end position="757"/>
    </location>
</feature>
<dbReference type="GO" id="GO:0071949">
    <property type="term" value="F:FAD binding"/>
    <property type="evidence" value="ECO:0007669"/>
    <property type="project" value="InterPro"/>
</dbReference>
<feature type="transmembrane region" description="Helical" evidence="8">
    <location>
        <begin position="769"/>
        <end position="790"/>
    </location>
</feature>
<gene>
    <name evidence="10" type="ORF">K505DRAFT_292604</name>
</gene>
<keyword evidence="3 8" id="KW-0812">Transmembrane</keyword>
<evidence type="ECO:0000256" key="5">
    <source>
        <dbReference type="ARBA" id="ARBA00022989"/>
    </source>
</evidence>
<dbReference type="InterPro" id="IPR051104">
    <property type="entry name" value="FAD_monoxygenase"/>
</dbReference>
<sequence>MTAHEPPFEVAIVGGGITGLTLAIGLLRRKIPFKIYERATGFREIGAGIGFTPNAERAMKALDPRIHVAFRKVAAQNDEDWFNYVDGYNWDVNNPDQEDTILRLYCGERGFEGCRRPDFLEELVKCVPEEFVEFEKDMVSVTERQNDEKILLSFRDGSTAEADVVIGCDGIRSKLRRIILGDSHPAAYPSYSHKYAIRGLIPMEKARAVLGEWRTKTRLMHLGPNAHALTFPVANGTILNVVAFVTDPGDWISIDGKMTAPATKSDAIQAFAAFSPVVRGIMDLLPEQLDKWAVFDTRRHPVPTYVSGRLCLAGDAAHAAAPHHGAGAGCGIEDCLTLAVLIEAVSRQPRLNQLATVRTAVQVYNTVRYERSQWLVDSSRIIGDVYEWRDPECGSNHKKIAHEIYTRSHKVWDYDVDAMVEDALDQFGKGVKELASAAVAAKDEDSTSAESSLVTAQPMEHKYLSGFKLAAVMGSFTVVYFLMMLDMSILSTAIPYITDDFNSLLDVGWYGSAYQLVCASLQPLTGKMYARLNSKILFLGFFTIFNIGSAICGAAQSSIMLIIGRAVAGMGGAGLMNGGFTMLHSCVEPQRRPGMLGFMMAFGNLGAAAGPLIGGAITEFISWRWCFYINLPAGGLLFPFLLWVTIPDHITKPHWKTVLRRPLSEFDLIGFVLFAPAAIQLFLALDFAGNRFVWKSPEVIGLFCGAIAMFSVFCAWNRHKGDAAMIPFSMLRLRIVWASCCTILLLSGTVFVTAYYLPLYFQGVRGDTPFQSGVHFLPTILTQVVFTLLGGRLVQKFGYYLPFIIAGGVFNSLGSGLLTIMSPSTTMAQLVGFQLLSGTGRGLALPMPMIAVQNTLLPAQIPTAMSTFVFCQNLGGALMTVVAQTVFTNSLNTTLREYTPTLNASEIIKAGSTAMRNLVTRDQLPQLLEAYSKSVGRTFYLATATAVSGVFVSYWMGWRDVRARGAKVG</sequence>
<dbReference type="InterPro" id="IPR020846">
    <property type="entry name" value="MFS_dom"/>
</dbReference>
<feature type="transmembrane region" description="Helical" evidence="8">
    <location>
        <begin position="595"/>
        <end position="621"/>
    </location>
</feature>
<dbReference type="Pfam" id="PF01494">
    <property type="entry name" value="FAD_binding_3"/>
    <property type="match status" value="1"/>
</dbReference>
<reference evidence="10" key="1">
    <citation type="journal article" date="2020" name="Stud. Mycol.">
        <title>101 Dothideomycetes genomes: a test case for predicting lifestyles and emergence of pathogens.</title>
        <authorList>
            <person name="Haridas S."/>
            <person name="Albert R."/>
            <person name="Binder M."/>
            <person name="Bloem J."/>
            <person name="Labutti K."/>
            <person name="Salamov A."/>
            <person name="Andreopoulos B."/>
            <person name="Baker S."/>
            <person name="Barry K."/>
            <person name="Bills G."/>
            <person name="Bluhm B."/>
            <person name="Cannon C."/>
            <person name="Castanera R."/>
            <person name="Culley D."/>
            <person name="Daum C."/>
            <person name="Ezra D."/>
            <person name="Gonzalez J."/>
            <person name="Henrissat B."/>
            <person name="Kuo A."/>
            <person name="Liang C."/>
            <person name="Lipzen A."/>
            <person name="Lutzoni F."/>
            <person name="Magnuson J."/>
            <person name="Mondo S."/>
            <person name="Nolan M."/>
            <person name="Ohm R."/>
            <person name="Pangilinan J."/>
            <person name="Park H.-J."/>
            <person name="Ramirez L."/>
            <person name="Alfaro M."/>
            <person name="Sun H."/>
            <person name="Tritt A."/>
            <person name="Yoshinaga Y."/>
            <person name="Zwiers L.-H."/>
            <person name="Turgeon B."/>
            <person name="Goodwin S."/>
            <person name="Spatafora J."/>
            <person name="Crous P."/>
            <person name="Grigoriev I."/>
        </authorList>
    </citation>
    <scope>NUCLEOTIDE SEQUENCE</scope>
    <source>
        <strain evidence="10">CBS 109.77</strain>
    </source>
</reference>
<evidence type="ECO:0000256" key="3">
    <source>
        <dbReference type="ARBA" id="ARBA00022692"/>
    </source>
</evidence>
<dbReference type="GO" id="GO:0016491">
    <property type="term" value="F:oxidoreductase activity"/>
    <property type="evidence" value="ECO:0007669"/>
    <property type="project" value="UniProtKB-KW"/>
</dbReference>
<name>A0A6A6XXT6_9PLEO</name>
<feature type="transmembrane region" description="Helical" evidence="8">
    <location>
        <begin position="797"/>
        <end position="821"/>
    </location>
</feature>
<keyword evidence="7 8" id="KW-0472">Membrane</keyword>
<dbReference type="InterPro" id="IPR011701">
    <property type="entry name" value="MFS"/>
</dbReference>
<evidence type="ECO:0000259" key="9">
    <source>
        <dbReference type="PROSITE" id="PS50850"/>
    </source>
</evidence>
<dbReference type="CDD" id="cd17502">
    <property type="entry name" value="MFS_Azr1_MDR_like"/>
    <property type="match status" value="1"/>
</dbReference>
<dbReference type="FunFam" id="1.20.1250.20:FF:000196">
    <property type="entry name" value="MFS toxin efflux pump (AflT)"/>
    <property type="match status" value="1"/>
</dbReference>
<dbReference type="GO" id="GO:0044550">
    <property type="term" value="P:secondary metabolite biosynthetic process"/>
    <property type="evidence" value="ECO:0007669"/>
    <property type="project" value="TreeGrafter"/>
</dbReference>
<evidence type="ECO:0000256" key="7">
    <source>
        <dbReference type="ARBA" id="ARBA00023136"/>
    </source>
</evidence>
<keyword evidence="6" id="KW-0560">Oxidoreductase</keyword>
<dbReference type="SUPFAM" id="SSF51905">
    <property type="entry name" value="FAD/NAD(P)-binding domain"/>
    <property type="match status" value="1"/>
</dbReference>
<protein>
    <submittedName>
        <fullName evidence="10">MFS general substrate transporter</fullName>
    </submittedName>
</protein>
<feature type="transmembrane region" description="Helical" evidence="8">
    <location>
        <begin position="938"/>
        <end position="957"/>
    </location>
</feature>
<dbReference type="OrthoDB" id="10021397at2759"/>
<evidence type="ECO:0000256" key="8">
    <source>
        <dbReference type="SAM" id="Phobius"/>
    </source>
</evidence>
<dbReference type="SUPFAM" id="SSF103473">
    <property type="entry name" value="MFS general substrate transporter"/>
    <property type="match status" value="1"/>
</dbReference>
<comment type="subcellular location">
    <subcellularLocation>
        <location evidence="1">Membrane</location>
        <topology evidence="1">Multi-pass membrane protein</topology>
    </subcellularLocation>
</comment>
<dbReference type="GO" id="GO:0016020">
    <property type="term" value="C:membrane"/>
    <property type="evidence" value="ECO:0007669"/>
    <property type="project" value="UniProtKB-SubCell"/>
</dbReference>
<dbReference type="PROSITE" id="PS50850">
    <property type="entry name" value="MFS"/>
    <property type="match status" value="1"/>
</dbReference>
<feature type="transmembrane region" description="Helical" evidence="8">
    <location>
        <begin position="469"/>
        <end position="495"/>
    </location>
</feature>
<dbReference type="InterPro" id="IPR036259">
    <property type="entry name" value="MFS_trans_sf"/>
</dbReference>
<dbReference type="FunFam" id="3.50.50.60:FF:000153">
    <property type="entry name" value="Salicylate hydroxylase, putative"/>
    <property type="match status" value="1"/>
</dbReference>
<keyword evidence="2" id="KW-0285">Flavoprotein</keyword>
<dbReference type="Pfam" id="PF07690">
    <property type="entry name" value="MFS_1"/>
    <property type="match status" value="1"/>
</dbReference>
<dbReference type="PANTHER" id="PTHR46720">
    <property type="entry name" value="HYDROXYLASE, PUTATIVE (AFU_ORTHOLOGUE AFUA_3G01460)-RELATED"/>
    <property type="match status" value="1"/>
</dbReference>
<evidence type="ECO:0000256" key="4">
    <source>
        <dbReference type="ARBA" id="ARBA00022827"/>
    </source>
</evidence>
<feature type="transmembrane region" description="Helical" evidence="8">
    <location>
        <begin position="627"/>
        <end position="646"/>
    </location>
</feature>
<keyword evidence="5 8" id="KW-1133">Transmembrane helix</keyword>
<dbReference type="AlphaFoldDB" id="A0A6A6XXT6"/>
<organism evidence="10 11">
    <name type="scientific">Melanomma pulvis-pyrius CBS 109.77</name>
    <dbReference type="NCBI Taxonomy" id="1314802"/>
    <lineage>
        <taxon>Eukaryota</taxon>
        <taxon>Fungi</taxon>
        <taxon>Dikarya</taxon>
        <taxon>Ascomycota</taxon>
        <taxon>Pezizomycotina</taxon>
        <taxon>Dothideomycetes</taxon>
        <taxon>Pleosporomycetidae</taxon>
        <taxon>Pleosporales</taxon>
        <taxon>Melanommataceae</taxon>
        <taxon>Melanomma</taxon>
    </lineage>
</organism>
<dbReference type="Gene3D" id="1.20.1250.20">
    <property type="entry name" value="MFS general substrate transporter like domains"/>
    <property type="match status" value="1"/>
</dbReference>
<feature type="transmembrane region" description="Helical" evidence="8">
    <location>
        <begin position="536"/>
        <end position="556"/>
    </location>
</feature>
<dbReference type="Proteomes" id="UP000799757">
    <property type="component" value="Unassembled WGS sequence"/>
</dbReference>
<dbReference type="SUPFAM" id="SSF54373">
    <property type="entry name" value="FAD-linked reductases, C-terminal domain"/>
    <property type="match status" value="1"/>
</dbReference>
<feature type="transmembrane region" description="Helical" evidence="8">
    <location>
        <begin position="6"/>
        <end position="27"/>
    </location>
</feature>
<evidence type="ECO:0000256" key="1">
    <source>
        <dbReference type="ARBA" id="ARBA00004141"/>
    </source>
</evidence>